<dbReference type="SUPFAM" id="SSF56672">
    <property type="entry name" value="DNA/RNA polymerases"/>
    <property type="match status" value="1"/>
</dbReference>
<feature type="domain" description="Reverse transcriptase/retrotransposon-derived protein RNase H-like" evidence="1">
    <location>
        <begin position="17"/>
        <end position="115"/>
    </location>
</feature>
<dbReference type="Gene3D" id="3.10.20.370">
    <property type="match status" value="1"/>
</dbReference>
<dbReference type="AlphaFoldDB" id="A0A8C0FI95"/>
<keyword evidence="3" id="KW-1185">Reference proteome</keyword>
<evidence type="ECO:0000313" key="2">
    <source>
        <dbReference type="Ensembl" id="ENSBOBP00000019780.1"/>
    </source>
</evidence>
<organism evidence="2 3">
    <name type="scientific">Bubo bubo</name>
    <name type="common">Eurasian eagle-owl</name>
    <name type="synonym">Strix bubo</name>
    <dbReference type="NCBI Taxonomy" id="30461"/>
    <lineage>
        <taxon>Eukaryota</taxon>
        <taxon>Metazoa</taxon>
        <taxon>Chordata</taxon>
        <taxon>Craniata</taxon>
        <taxon>Vertebrata</taxon>
        <taxon>Euteleostomi</taxon>
        <taxon>Archelosauria</taxon>
        <taxon>Archosauria</taxon>
        <taxon>Dinosauria</taxon>
        <taxon>Saurischia</taxon>
        <taxon>Theropoda</taxon>
        <taxon>Coelurosauria</taxon>
        <taxon>Aves</taxon>
        <taxon>Neognathae</taxon>
        <taxon>Neoaves</taxon>
        <taxon>Telluraves</taxon>
        <taxon>Strigiformes</taxon>
        <taxon>Strigidae</taxon>
        <taxon>Bubo</taxon>
    </lineage>
</organism>
<evidence type="ECO:0000259" key="1">
    <source>
        <dbReference type="Pfam" id="PF17919"/>
    </source>
</evidence>
<dbReference type="PANTHER" id="PTHR33064:SF37">
    <property type="entry name" value="RIBONUCLEASE H"/>
    <property type="match status" value="1"/>
</dbReference>
<dbReference type="Proteomes" id="UP000694567">
    <property type="component" value="Unplaced"/>
</dbReference>
<reference evidence="2" key="1">
    <citation type="submission" date="2025-08" db="UniProtKB">
        <authorList>
            <consortium name="Ensembl"/>
        </authorList>
    </citation>
    <scope>IDENTIFICATION</scope>
</reference>
<protein>
    <recommendedName>
        <fullName evidence="1">Reverse transcriptase/retrotransposon-derived protein RNase H-like domain-containing protein</fullName>
    </recommendedName>
</protein>
<dbReference type="InterPro" id="IPR041577">
    <property type="entry name" value="RT_RNaseH_2"/>
</dbReference>
<sequence>IFGAIHRGYQAGNTLEWTPDANRAYMDLKKALMSAPALGLPDVSKSFSLFSHKKQGVALGILTQDLGPYRRAVAYFSKQLDKAAKAWPGCLRAVAAKILNIQEAHKFTLGQKMTVLLQEICISEASNSTV</sequence>
<accession>A0A8C0FI95</accession>
<reference evidence="2" key="2">
    <citation type="submission" date="2025-09" db="UniProtKB">
        <authorList>
            <consortium name="Ensembl"/>
        </authorList>
    </citation>
    <scope>IDENTIFICATION</scope>
</reference>
<dbReference type="Pfam" id="PF17919">
    <property type="entry name" value="RT_RNaseH_2"/>
    <property type="match status" value="1"/>
</dbReference>
<dbReference type="Ensembl" id="ENSBOBT00000020227.1">
    <property type="protein sequence ID" value="ENSBOBP00000019780.1"/>
    <property type="gene ID" value="ENSBOBG00000012116.1"/>
</dbReference>
<dbReference type="InterPro" id="IPR043502">
    <property type="entry name" value="DNA/RNA_pol_sf"/>
</dbReference>
<proteinExistence type="predicted"/>
<dbReference type="PANTHER" id="PTHR33064">
    <property type="entry name" value="POL PROTEIN"/>
    <property type="match status" value="1"/>
</dbReference>
<name>A0A8C0FI95_BUBBB</name>
<dbReference type="InterPro" id="IPR051320">
    <property type="entry name" value="Viral_Replic_Matur_Polypro"/>
</dbReference>
<evidence type="ECO:0000313" key="3">
    <source>
        <dbReference type="Proteomes" id="UP000694567"/>
    </source>
</evidence>